<feature type="region of interest" description="Disordered" evidence="2">
    <location>
        <begin position="115"/>
        <end position="187"/>
    </location>
</feature>
<comment type="caution">
    <text evidence="5">The sequence shown here is derived from an EMBL/GenBank/DDBJ whole genome shotgun (WGS) entry which is preliminary data.</text>
</comment>
<dbReference type="SUPFAM" id="SSF82057">
    <property type="entry name" value="Prokaryotic SH3-related domain"/>
    <property type="match status" value="1"/>
</dbReference>
<organism evidence="5 6">
    <name type="scientific">Lentilactobacillus buchneri DSM 20057</name>
    <dbReference type="NCBI Taxonomy" id="1423728"/>
    <lineage>
        <taxon>Bacteria</taxon>
        <taxon>Bacillati</taxon>
        <taxon>Bacillota</taxon>
        <taxon>Bacilli</taxon>
        <taxon>Lactobacillales</taxon>
        <taxon>Lactobacillaceae</taxon>
        <taxon>Lentilactobacillus</taxon>
    </lineage>
</organism>
<dbReference type="Pfam" id="PF13457">
    <property type="entry name" value="GW"/>
    <property type="match status" value="1"/>
</dbReference>
<proteinExistence type="predicted"/>
<feature type="domain" description="GW" evidence="4">
    <location>
        <begin position="45"/>
        <end position="111"/>
    </location>
</feature>
<sequence>MNISRIALASLVSFGVLGGASLNASANHTHYQRILWNKTMAHQKVALKNGKGIIWNKPYRTAKNSKITYRLSHKKGLVMTTLRHMKVKNGSIYYFVKAGKISGWINKSSLKLVKNSSPKAENQPSGTSTVTPAQPTGSVPNSVHYGDTTNNQNPAKNGQSTSASVNNYPSASSVNHYPTDSSSQSTVTPATDLFGSYTTGHIVALPVKSDKKTSKLSKLPQGAVVYEKVWQDGKLVESNVSSTIAVGAPVKIALGDENPTSQLLVRTLDGKVSGYVDRNQVSIGDLTQAELNPTTPKTPAKTVTQTPAASSSAK</sequence>
<dbReference type="AlphaFoldDB" id="A0A4R5NTL6"/>
<reference evidence="5 6" key="1">
    <citation type="journal article" date="2019" name="Appl. Microbiol. Biotechnol.">
        <title>Uncovering carbohydrate metabolism through a genotype-phenotype association study of 56 lactic acid bacteria genomes.</title>
        <authorList>
            <person name="Buron-Moles G."/>
            <person name="Chailyan A."/>
            <person name="Dolejs I."/>
            <person name="Forster J."/>
            <person name="Miks M.H."/>
        </authorList>
    </citation>
    <scope>NUCLEOTIDE SEQUENCE [LARGE SCALE GENOMIC DNA]</scope>
    <source>
        <strain evidence="5 6">ATCC 4005</strain>
    </source>
</reference>
<feature type="compositionally biased region" description="Polar residues" evidence="2">
    <location>
        <begin position="120"/>
        <end position="187"/>
    </location>
</feature>
<evidence type="ECO:0000256" key="2">
    <source>
        <dbReference type="SAM" id="MobiDB-lite"/>
    </source>
</evidence>
<feature type="compositionally biased region" description="Low complexity" evidence="2">
    <location>
        <begin position="293"/>
        <end position="314"/>
    </location>
</feature>
<evidence type="ECO:0000259" key="4">
    <source>
        <dbReference type="Pfam" id="PF13457"/>
    </source>
</evidence>
<protein>
    <recommendedName>
        <fullName evidence="4">GW domain-containing protein</fullName>
    </recommendedName>
</protein>
<gene>
    <name evidence="5" type="ORF">C5L32_001432</name>
</gene>
<evidence type="ECO:0000313" key="6">
    <source>
        <dbReference type="Proteomes" id="UP000295181"/>
    </source>
</evidence>
<dbReference type="InterPro" id="IPR025987">
    <property type="entry name" value="GW_dom"/>
</dbReference>
<dbReference type="GeneID" id="72460602"/>
<feature type="region of interest" description="Disordered" evidence="2">
    <location>
        <begin position="286"/>
        <end position="314"/>
    </location>
</feature>
<dbReference type="Proteomes" id="UP000295181">
    <property type="component" value="Unassembled WGS sequence"/>
</dbReference>
<dbReference type="RefSeq" id="WP_056939241.1">
    <property type="nucleotide sequence ID" value="NZ_AZDM01000043.1"/>
</dbReference>
<accession>A0A4R5NTL6</accession>
<name>A0A4R5NTL6_LENBU</name>
<evidence type="ECO:0000256" key="3">
    <source>
        <dbReference type="SAM" id="SignalP"/>
    </source>
</evidence>
<keyword evidence="1 3" id="KW-0732">Signal</keyword>
<evidence type="ECO:0000313" key="5">
    <source>
        <dbReference type="EMBL" id="TDG80792.1"/>
    </source>
</evidence>
<feature type="signal peptide" evidence="3">
    <location>
        <begin position="1"/>
        <end position="26"/>
    </location>
</feature>
<dbReference type="Gene3D" id="2.30.30.170">
    <property type="match status" value="1"/>
</dbReference>
<dbReference type="EMBL" id="PUFP01000013">
    <property type="protein sequence ID" value="TDG80792.1"/>
    <property type="molecule type" value="Genomic_DNA"/>
</dbReference>
<dbReference type="InterPro" id="IPR038200">
    <property type="entry name" value="GW_dom_sf"/>
</dbReference>
<feature type="chain" id="PRO_5021001940" description="GW domain-containing protein" evidence="3">
    <location>
        <begin position="27"/>
        <end position="314"/>
    </location>
</feature>
<evidence type="ECO:0000256" key="1">
    <source>
        <dbReference type="ARBA" id="ARBA00022729"/>
    </source>
</evidence>